<evidence type="ECO:0000313" key="2">
    <source>
        <dbReference type="Proteomes" id="UP000037564"/>
    </source>
</evidence>
<dbReference type="EMBL" id="LGZN01000108">
    <property type="protein sequence ID" value="KNF61042.1"/>
    <property type="molecule type" value="Genomic_DNA"/>
</dbReference>
<dbReference type="Proteomes" id="UP000037564">
    <property type="component" value="Unassembled WGS sequence"/>
</dbReference>
<name>A0A0H0FJ98_ECOLX</name>
<evidence type="ECO:0000313" key="1">
    <source>
        <dbReference type="EMBL" id="KNF61042.1"/>
    </source>
</evidence>
<organism evidence="1 2">
    <name type="scientific">Escherichia coli</name>
    <dbReference type="NCBI Taxonomy" id="562"/>
    <lineage>
        <taxon>Bacteria</taxon>
        <taxon>Pseudomonadati</taxon>
        <taxon>Pseudomonadota</taxon>
        <taxon>Gammaproteobacteria</taxon>
        <taxon>Enterobacterales</taxon>
        <taxon>Enterobacteriaceae</taxon>
        <taxon>Escherichia</taxon>
    </lineage>
</organism>
<gene>
    <name evidence="1" type="ORF">WR15_26870</name>
</gene>
<protein>
    <submittedName>
        <fullName evidence="1">Transposase</fullName>
    </submittedName>
</protein>
<proteinExistence type="predicted"/>
<reference evidence="1 2" key="1">
    <citation type="submission" date="2015-07" db="EMBL/GenBank/DDBJ databases">
        <title>Genome sequences of 64 non-O157:H7 Shiga toxin-producing Escherichia coli strains.</title>
        <authorList>
            <person name="Gonzalez-Escalona N."/>
            <person name="Toro M."/>
            <person name="Timme R."/>
            <person name="Payne J."/>
        </authorList>
    </citation>
    <scope>NUCLEOTIDE SEQUENCE [LARGE SCALE GENOMIC DNA]</scope>
    <source>
        <strain evidence="1 2">CFSAN026843</strain>
    </source>
</reference>
<comment type="caution">
    <text evidence="1">The sequence shown here is derived from an EMBL/GenBank/DDBJ whole genome shotgun (WGS) entry which is preliminary data.</text>
</comment>
<dbReference type="PATRIC" id="fig|562.7396.peg.300"/>
<accession>A0A0H0FJ98</accession>
<dbReference type="AlphaFoldDB" id="A0A0H0FJ98"/>
<sequence>MQRKVFPADDSVKKVGWLAIQSASQKWKMSLKGWCMAMSRLIIEFGDRLDAHF</sequence>